<proteinExistence type="inferred from homology"/>
<feature type="compositionally biased region" description="Basic and acidic residues" evidence="10">
    <location>
        <begin position="1254"/>
        <end position="1263"/>
    </location>
</feature>
<dbReference type="PROSITE" id="PS51844">
    <property type="entry name" value="SH3_LIKE"/>
    <property type="match status" value="1"/>
</dbReference>
<dbReference type="Gene3D" id="1.20.120.720">
    <property type="entry name" value="Myosin VI head, motor domain, U50 subdomain"/>
    <property type="match status" value="1"/>
</dbReference>
<evidence type="ECO:0000256" key="5">
    <source>
        <dbReference type="ARBA" id="ARBA00023123"/>
    </source>
</evidence>
<comment type="similarity">
    <text evidence="1 8">Belongs to the TRAFAC class myosin-kinesin ATPase superfamily. Myosin family.</text>
</comment>
<dbReference type="InterPro" id="IPR001609">
    <property type="entry name" value="Myosin_head_motor_dom-like"/>
</dbReference>
<keyword evidence="7 8" id="KW-0009">Actin-binding</keyword>
<evidence type="ECO:0000256" key="10">
    <source>
        <dbReference type="SAM" id="MobiDB-lite"/>
    </source>
</evidence>
<dbReference type="Pfam" id="PF00063">
    <property type="entry name" value="Myosin_head"/>
    <property type="match status" value="1"/>
</dbReference>
<dbReference type="SUPFAM" id="SSF50084">
    <property type="entry name" value="Myosin S1 fragment, N-terminal domain"/>
    <property type="match status" value="1"/>
</dbReference>
<dbReference type="Gene3D" id="1.10.10.820">
    <property type="match status" value="1"/>
</dbReference>
<feature type="region of interest" description="Disordered" evidence="10">
    <location>
        <begin position="2324"/>
        <end position="2345"/>
    </location>
</feature>
<keyword evidence="14" id="KW-1185">Reference proteome</keyword>
<feature type="domain" description="Myosin motor" evidence="11">
    <location>
        <begin position="77"/>
        <end position="832"/>
    </location>
</feature>
<feature type="compositionally biased region" description="Basic and acidic residues" evidence="10">
    <location>
        <begin position="2245"/>
        <end position="2269"/>
    </location>
</feature>
<feature type="compositionally biased region" description="Polar residues" evidence="10">
    <location>
        <begin position="1651"/>
        <end position="1676"/>
    </location>
</feature>
<dbReference type="GO" id="GO:0016459">
    <property type="term" value="C:myosin complex"/>
    <property type="evidence" value="ECO:0007669"/>
    <property type="project" value="UniProtKB-KW"/>
</dbReference>
<feature type="region of interest" description="Actin-binding" evidence="8">
    <location>
        <begin position="710"/>
        <end position="732"/>
    </location>
</feature>
<feature type="compositionally biased region" description="Basic and acidic residues" evidence="10">
    <location>
        <begin position="1271"/>
        <end position="1289"/>
    </location>
</feature>
<dbReference type="EMBL" id="ML145169">
    <property type="protein sequence ID" value="TBU55395.1"/>
    <property type="molecule type" value="Genomic_DNA"/>
</dbReference>
<dbReference type="Proteomes" id="UP000292082">
    <property type="component" value="Unassembled WGS sequence"/>
</dbReference>
<keyword evidence="4 9" id="KW-0175">Coiled coil</keyword>
<evidence type="ECO:0000256" key="9">
    <source>
        <dbReference type="SAM" id="Coils"/>
    </source>
</evidence>
<evidence type="ECO:0000256" key="1">
    <source>
        <dbReference type="ARBA" id="ARBA00008314"/>
    </source>
</evidence>
<dbReference type="STRING" id="114155.A0A4Q9PMK8"/>
<dbReference type="Gene3D" id="3.40.850.10">
    <property type="entry name" value="Kinesin motor domain"/>
    <property type="match status" value="1"/>
</dbReference>
<feature type="binding site" evidence="8">
    <location>
        <begin position="170"/>
        <end position="177"/>
    </location>
    <ligand>
        <name>ATP</name>
        <dbReference type="ChEBI" id="CHEBI:30616"/>
    </ligand>
</feature>
<evidence type="ECO:0000256" key="8">
    <source>
        <dbReference type="PROSITE-ProRule" id="PRU00782"/>
    </source>
</evidence>
<dbReference type="InterPro" id="IPR036961">
    <property type="entry name" value="Kinesin_motor_dom_sf"/>
</dbReference>
<dbReference type="FunFam" id="1.10.10.820:FF:000001">
    <property type="entry name" value="Myosin heavy chain"/>
    <property type="match status" value="1"/>
</dbReference>
<keyword evidence="2 8" id="KW-0547">Nucleotide-binding</keyword>
<evidence type="ECO:0000259" key="12">
    <source>
        <dbReference type="PROSITE" id="PS51844"/>
    </source>
</evidence>
<accession>A0A4Q9PMK8</accession>
<evidence type="ECO:0000256" key="4">
    <source>
        <dbReference type="ARBA" id="ARBA00023054"/>
    </source>
</evidence>
<gene>
    <name evidence="13" type="ORF">BD310DRAFT_884375</name>
</gene>
<keyword evidence="5 8" id="KW-0518">Myosin</keyword>
<dbReference type="Gene3D" id="1.20.58.530">
    <property type="match status" value="1"/>
</dbReference>
<feature type="region of interest" description="Disordered" evidence="10">
    <location>
        <begin position="1978"/>
        <end position="1997"/>
    </location>
</feature>
<dbReference type="Gene3D" id="3.30.70.1590">
    <property type="match status" value="1"/>
</dbReference>
<dbReference type="GO" id="GO:0007015">
    <property type="term" value="P:actin filament organization"/>
    <property type="evidence" value="ECO:0007669"/>
    <property type="project" value="TreeGrafter"/>
</dbReference>
<feature type="coiled-coil region" evidence="9">
    <location>
        <begin position="1697"/>
        <end position="1776"/>
    </location>
</feature>
<dbReference type="GO" id="GO:0000146">
    <property type="term" value="F:microfilament motor activity"/>
    <property type="evidence" value="ECO:0007669"/>
    <property type="project" value="TreeGrafter"/>
</dbReference>
<feature type="coiled-coil region" evidence="9">
    <location>
        <begin position="1810"/>
        <end position="1851"/>
    </location>
</feature>
<evidence type="ECO:0000256" key="7">
    <source>
        <dbReference type="ARBA" id="ARBA00023203"/>
    </source>
</evidence>
<dbReference type="InterPro" id="IPR027417">
    <property type="entry name" value="P-loop_NTPase"/>
</dbReference>
<feature type="region of interest" description="Disordered" evidence="10">
    <location>
        <begin position="1642"/>
        <end position="1696"/>
    </location>
</feature>
<evidence type="ECO:0000313" key="13">
    <source>
        <dbReference type="EMBL" id="TBU55395.1"/>
    </source>
</evidence>
<feature type="region of interest" description="Disordered" evidence="10">
    <location>
        <begin position="1254"/>
        <end position="1289"/>
    </location>
</feature>
<evidence type="ECO:0000256" key="3">
    <source>
        <dbReference type="ARBA" id="ARBA00022840"/>
    </source>
</evidence>
<evidence type="ECO:0000313" key="14">
    <source>
        <dbReference type="Proteomes" id="UP000292082"/>
    </source>
</evidence>
<evidence type="ECO:0000259" key="11">
    <source>
        <dbReference type="PROSITE" id="PS51456"/>
    </source>
</evidence>
<dbReference type="PROSITE" id="PS51456">
    <property type="entry name" value="MYOSIN_MOTOR"/>
    <property type="match status" value="1"/>
</dbReference>
<dbReference type="GO" id="GO:0005524">
    <property type="term" value="F:ATP binding"/>
    <property type="evidence" value="ECO:0007669"/>
    <property type="project" value="UniProtKB-UniRule"/>
</dbReference>
<sequence length="2345" mass="268135">MPPPRPSLSAEAARAAAAQAEFNEKKWVWVPDDKDGYLAGWVVREQDDVGEVVMASGGEIRKVPLYALSKMNPPKFDRVDDIADLTFLNEASVVHNLRLRYGSGAIYTYSGLFLVAINPYQSLPLYSDAIVHQYRGKRRDENPPHIFAVAERAWVNMGEERENQSILITGESGAGKTESTKKVIQYLAAIATDAHAPSLTPSHSQSPSLSSPTFNSVVPSVGLPRSSSLRKHSKATSVSGSGSGFAGLTSKGRLGLLERQILQANPILEAFGNAQTQRNNNSSRFGKFIRISFSPDGSIAGANIDWYLLEKSRVVVRSEAERSFHVFYQLMEGGGSLKETLLLDGDVEDYEYLNKSRREVDGIDDQEEWNLLKNALDTVGFTAAEQLDLFRVVAAVLHIGNIAIAASRSDDATMPDPSQAERACHLLGLPMSEFTKAVLRPRVLAGREWVTQARTRQQALEELASLCKTLYEKSFGMLVDRINRALDRPSSKSTFIGVLDIAGFEIFDVNGYEQLLINYTNEKLQQFFNHHMFVLEQEEYAREGIEWDYVNFGLDLQPTIDLIESSGATIGVLSLLDEECIMPKATDRTFTNKLHAIWAAEPQTGEEPHPGTFKYEQTRFEQGFIVHHYAGRVEYRTDGWLEKNKDPLNDNLTRVLAASSERYVASLFAEYSDMPLPTGTNALHAATIGKKRVTKKGAFRTVAQRHKEQLAALMTQLQGTQPHFVRCIVPNTLKKPGRVDVPLVLDQLRCNGVLEGIRIARLGYPNRLPFVEFRQRYEVLTPGIIPPGYMDGRKACLRMVDALELDKSIFRIGTSKIFFKAGVLAELEERRDALLFDVFSRLQAVARKFTARRQMKKILNRAVAIRTIQRNARIYGELRDWPWWNLYTKVRPLLAATRNDDELRRKEAELILAKERAERDQREREALESLKMRLEAEKRKVEEDLEAERALGLDKDALLERAKNHEVELEEEIIALQTDLDTLDSQLDRALKLQKESEEKHKTLQEAFNQAAEHLVRLESEQNDWVEREEKLNKDLDEAQEEIDVLAAEKEVLEKQAEELKNLIAQREEDLARAKERMESTMTDLDSKLSAEQRNKDALREKTDALEKDTRHLKEQLAEMARTATEYSNMIKSKEQQADKLSDELDKFKADRDALLREITELQATIDTLTAELDSERKDKQRNASAQIKLQAELDELRALLEAKVTEETRRSEVEKSKEEELADLRLQVSKLSADLTESRRGAAETQNKLKVELETVTREHKNIQSSHQSLSDREQASRAQLKKTEAALAEAEKSKRALESELQSVRSRAIDTDNQLAEVQKAKESLERQLASTHSRYADFEDAALQLERDKAALDRQVETLKKQLEAETAKRTKLEETASKHKAEANRLKDINLKFEKDMNQILRDLKAREWEVKQLEAKQDKTIVEHVHVLEEAKRVTDRQLAEAQLELQKQAAYIRSLEKAKTRLTTEAEDLAREKANEEVAIRAKEKKVRDQEAKAARALADFENERRAREAAEVHVRRLQNELKDAQAQAAEAERRTMMVQKAKDNLEIELTRLADETEGPHSVAKLQRQYESRISQLESQLEESELAKSTAARIKEHVDRQHAEIRRLIMSNGPKDDSFRTRLLRELQLADEEMERELSHRSQTRHLTGSRTGEQTLANVTPSKPRSNGTVRFKDGPPTEIPRTPDRQAQVDKLRQQVQALELQMAASTRIRQYLETSLREVTEELQNNDGSKQSIENTRARLAKENARLAELLEEEAEARRAAQAAQLDGVQAMWDRFQNTIDQERESYTRLEESRKALVVQQRAAQMEVEDQRRQLQELTASKKQLQGEVNALKERLDAEILAKNDEIAIKRSLQARLQELEITSSATATIHSELQEAIDAYKTKTDEYLKRYEEAEINRAKAARAEAFARRALADAEKAHAEAVADRQATEQRLQTAEQRIQELEHKLEEEDRESSDLALLRQRLAEEMEDERKQHQQDIAERDFAADQTRKKYQAELAQLSEELQSQRDTMSRLREESRKLRSEYDELQLRYDDEVYNGGSWKKDKERLETKIQDVTKAYDASVAAQAEQQSQIVSLHSQVRELRSVLNDAETDRALLQKARRALQAELEAIKMDHVDTNRMSSDTEVQRLRLEKQDLERSLEEQGDRVSMAFERMKKAESYANECQIELGKIRVENSELDKMNANLEKQVKDLNLRIVDLETRSLNAPRPATGSRRLESRIEELTSQLTQSTKDTSRIHRTTDKALHDSERQRSRLEEEVKNYESKIVSMRQTMDELQTSENNLQLAKRRAEREAADFKQKSLNLEREVERLRSRLERPSSTLLGSPVSSPRKP</sequence>
<organism evidence="13 14">
    <name type="scientific">Dichomitus squalens</name>
    <dbReference type="NCBI Taxonomy" id="114155"/>
    <lineage>
        <taxon>Eukaryota</taxon>
        <taxon>Fungi</taxon>
        <taxon>Dikarya</taxon>
        <taxon>Basidiomycota</taxon>
        <taxon>Agaricomycotina</taxon>
        <taxon>Agaricomycetes</taxon>
        <taxon>Polyporales</taxon>
        <taxon>Polyporaceae</taxon>
        <taxon>Dichomitus</taxon>
    </lineage>
</organism>
<dbReference type="InterPro" id="IPR008989">
    <property type="entry name" value="Myosin_S1_N"/>
</dbReference>
<dbReference type="FunFam" id="3.40.850.10:FF:000101">
    <property type="entry name" value="Slow myosin heavy chain 2"/>
    <property type="match status" value="1"/>
</dbReference>
<keyword evidence="6 8" id="KW-0505">Motor protein</keyword>
<feature type="region of interest" description="Disordered" evidence="10">
    <location>
        <begin position="2238"/>
        <end position="2269"/>
    </location>
</feature>
<reference evidence="13 14" key="1">
    <citation type="submission" date="2019-01" db="EMBL/GenBank/DDBJ databases">
        <title>Draft genome sequences of three monokaryotic isolates of the white-rot basidiomycete fungus Dichomitus squalens.</title>
        <authorList>
            <consortium name="DOE Joint Genome Institute"/>
            <person name="Lopez S.C."/>
            <person name="Andreopoulos B."/>
            <person name="Pangilinan J."/>
            <person name="Lipzen A."/>
            <person name="Riley R."/>
            <person name="Ahrendt S."/>
            <person name="Ng V."/>
            <person name="Barry K."/>
            <person name="Daum C."/>
            <person name="Grigoriev I.V."/>
            <person name="Hilden K.S."/>
            <person name="Makela M.R."/>
            <person name="de Vries R.P."/>
        </authorList>
    </citation>
    <scope>NUCLEOTIDE SEQUENCE [LARGE SCALE GENOMIC DNA]</scope>
    <source>
        <strain evidence="13 14">CBS 464.89</strain>
    </source>
</reference>
<evidence type="ECO:0000256" key="6">
    <source>
        <dbReference type="ARBA" id="ARBA00023175"/>
    </source>
</evidence>
<feature type="compositionally biased region" description="Basic and acidic residues" evidence="10">
    <location>
        <begin position="1678"/>
        <end position="1696"/>
    </location>
</feature>
<dbReference type="Gene3D" id="1.20.5.340">
    <property type="match status" value="1"/>
</dbReference>
<dbReference type="Pfam" id="PF01576">
    <property type="entry name" value="Myosin_tail_1"/>
    <property type="match status" value="1"/>
</dbReference>
<dbReference type="Gene3D" id="4.10.270.10">
    <property type="entry name" value="Myosin, subunit A"/>
    <property type="match status" value="1"/>
</dbReference>
<dbReference type="SUPFAM" id="SSF90257">
    <property type="entry name" value="Myosin rod fragments"/>
    <property type="match status" value="1"/>
</dbReference>
<name>A0A4Q9PMK8_9APHY</name>
<dbReference type="PANTHER" id="PTHR13140:SF857">
    <property type="entry name" value="MYOSIN-11"/>
    <property type="match status" value="1"/>
</dbReference>
<dbReference type="InterPro" id="IPR002928">
    <property type="entry name" value="Myosin_tail"/>
</dbReference>
<dbReference type="Pfam" id="PF02736">
    <property type="entry name" value="Myosin_N"/>
    <property type="match status" value="1"/>
</dbReference>
<dbReference type="PANTHER" id="PTHR13140">
    <property type="entry name" value="MYOSIN"/>
    <property type="match status" value="1"/>
</dbReference>
<dbReference type="Gene3D" id="2.30.30.360">
    <property type="entry name" value="Myosin S1 fragment, N-terminal"/>
    <property type="match status" value="1"/>
</dbReference>
<dbReference type="PRINTS" id="PR00193">
    <property type="entry name" value="MYOSINHEAVY"/>
</dbReference>
<dbReference type="GO" id="GO:0016020">
    <property type="term" value="C:membrane"/>
    <property type="evidence" value="ECO:0007669"/>
    <property type="project" value="TreeGrafter"/>
</dbReference>
<dbReference type="SUPFAM" id="SSF52540">
    <property type="entry name" value="P-loop containing nucleoside triphosphate hydrolases"/>
    <property type="match status" value="1"/>
</dbReference>
<dbReference type="CDD" id="cd01377">
    <property type="entry name" value="MYSc_class_II"/>
    <property type="match status" value="1"/>
</dbReference>
<dbReference type="SMART" id="SM00242">
    <property type="entry name" value="MYSc"/>
    <property type="match status" value="1"/>
</dbReference>
<dbReference type="FunFam" id="1.20.5.4820:FF:000002">
    <property type="entry name" value="Myosin heavy chain 10"/>
    <property type="match status" value="1"/>
</dbReference>
<protein>
    <submittedName>
        <fullName evidence="13">Nonmuscle myosin heavy chain b</fullName>
    </submittedName>
</protein>
<evidence type="ECO:0000256" key="2">
    <source>
        <dbReference type="ARBA" id="ARBA00022741"/>
    </source>
</evidence>
<feature type="coiled-coil region" evidence="9">
    <location>
        <begin position="903"/>
        <end position="1235"/>
    </location>
</feature>
<dbReference type="InterPro" id="IPR004009">
    <property type="entry name" value="SH3_Myosin"/>
</dbReference>
<keyword evidence="3 8" id="KW-0067">ATP-binding</keyword>
<dbReference type="GO" id="GO:0051015">
    <property type="term" value="F:actin filament binding"/>
    <property type="evidence" value="ECO:0007669"/>
    <property type="project" value="InterPro"/>
</dbReference>
<dbReference type="GO" id="GO:0005737">
    <property type="term" value="C:cytoplasm"/>
    <property type="evidence" value="ECO:0007669"/>
    <property type="project" value="TreeGrafter"/>
</dbReference>
<feature type="domain" description="Myosin N-terminal SH3-like" evidence="12">
    <location>
        <begin position="23"/>
        <end position="73"/>
    </location>
</feature>